<evidence type="ECO:0000313" key="1">
    <source>
        <dbReference type="EMBL" id="KKM67924.1"/>
    </source>
</evidence>
<protein>
    <submittedName>
        <fullName evidence="1">Uncharacterized protein</fullName>
    </submittedName>
</protein>
<name>A0A0F9JDQ0_9ZZZZ</name>
<accession>A0A0F9JDQ0</accession>
<comment type="caution">
    <text evidence="1">The sequence shown here is derived from an EMBL/GenBank/DDBJ whole genome shotgun (WGS) entry which is preliminary data.</text>
</comment>
<reference evidence="1" key="1">
    <citation type="journal article" date="2015" name="Nature">
        <title>Complex archaea that bridge the gap between prokaryotes and eukaryotes.</title>
        <authorList>
            <person name="Spang A."/>
            <person name="Saw J.H."/>
            <person name="Jorgensen S.L."/>
            <person name="Zaremba-Niedzwiedzka K."/>
            <person name="Martijn J."/>
            <person name="Lind A.E."/>
            <person name="van Eijk R."/>
            <person name="Schleper C."/>
            <person name="Guy L."/>
            <person name="Ettema T.J."/>
        </authorList>
    </citation>
    <scope>NUCLEOTIDE SEQUENCE</scope>
</reference>
<dbReference type="AlphaFoldDB" id="A0A0F9JDQ0"/>
<gene>
    <name evidence="1" type="ORF">LCGC14_1466140</name>
</gene>
<proteinExistence type="predicted"/>
<feature type="non-terminal residue" evidence="1">
    <location>
        <position position="1"/>
    </location>
</feature>
<organism evidence="1">
    <name type="scientific">marine sediment metagenome</name>
    <dbReference type="NCBI Taxonomy" id="412755"/>
    <lineage>
        <taxon>unclassified sequences</taxon>
        <taxon>metagenomes</taxon>
        <taxon>ecological metagenomes</taxon>
    </lineage>
</organism>
<dbReference type="EMBL" id="LAZR01010263">
    <property type="protein sequence ID" value="KKM67924.1"/>
    <property type="molecule type" value="Genomic_DNA"/>
</dbReference>
<sequence>LEALAEHLSVDLEQQNRLEWDRINGLPQSHFDAASERKQNADVCHVLRDDQI</sequence>